<dbReference type="EMBL" id="AOST01000055">
    <property type="protein sequence ID" value="ERF65443.1"/>
    <property type="molecule type" value="Genomic_DNA"/>
</dbReference>
<protein>
    <submittedName>
        <fullName evidence="1">Uncharacterized protein</fullName>
    </submittedName>
</protein>
<comment type="caution">
    <text evidence="1">The sequence shown here is derived from an EMBL/GenBank/DDBJ whole genome shotgun (WGS) entry which is preliminary data.</text>
</comment>
<gene>
    <name evidence="1" type="ORF">H640_06175</name>
</gene>
<evidence type="ECO:0000313" key="2">
    <source>
        <dbReference type="Proteomes" id="UP000053711"/>
    </source>
</evidence>
<keyword evidence="2" id="KW-1185">Reference proteome</keyword>
<dbReference type="Proteomes" id="UP000053711">
    <property type="component" value="Unassembled WGS sequence"/>
</dbReference>
<proteinExistence type="predicted"/>
<name>A0ACB4UMY8_9ACTN</name>
<accession>A0ACB4UMY8</accession>
<sequence length="76" mass="8152">MRDIPITALLPAPLVAPAPIALLDLMGVGLAGARRTLITYCVDHCEDEGDDQCAKNPHEQGGPCVQSEIHRNHVAR</sequence>
<reference evidence="1 2" key="1">
    <citation type="journal article" date="2013" name="BMC Genomics">
        <title>Comparative genomics reveals distinct host-interacting traits of three major human-associated propionibacteria.</title>
        <authorList>
            <person name="Mak T.N."/>
            <person name="Schmid M."/>
            <person name="Brzuszkiewicz E."/>
            <person name="Zeng G."/>
            <person name="Meyer R."/>
            <person name="Sfanos K.S."/>
            <person name="Brinkmann V."/>
            <person name="Meyer T.F."/>
            <person name="Bruggemann H."/>
        </authorList>
    </citation>
    <scope>NUCLEOTIDE SEQUENCE [LARGE SCALE GENOMIC DNA]</scope>
    <source>
        <strain evidence="1 2">TM11</strain>
    </source>
</reference>
<organism evidence="1 2">
    <name type="scientific">Cutibacterium granulosum TM11</name>
    <dbReference type="NCBI Taxonomy" id="1292373"/>
    <lineage>
        <taxon>Bacteria</taxon>
        <taxon>Bacillati</taxon>
        <taxon>Actinomycetota</taxon>
        <taxon>Actinomycetes</taxon>
        <taxon>Propionibacteriales</taxon>
        <taxon>Propionibacteriaceae</taxon>
        <taxon>Cutibacterium</taxon>
    </lineage>
</organism>
<evidence type="ECO:0000313" key="1">
    <source>
        <dbReference type="EMBL" id="ERF65443.1"/>
    </source>
</evidence>